<evidence type="ECO:0000259" key="2">
    <source>
        <dbReference type="SMART" id="SM01007"/>
    </source>
</evidence>
<protein>
    <submittedName>
        <fullName evidence="3">Class II aldolase/adducin family protein</fullName>
    </submittedName>
</protein>
<dbReference type="OrthoDB" id="9794581at2"/>
<dbReference type="SUPFAM" id="SSF53639">
    <property type="entry name" value="AraD/HMP-PK domain-like"/>
    <property type="match status" value="1"/>
</dbReference>
<evidence type="ECO:0000313" key="4">
    <source>
        <dbReference type="Proteomes" id="UP000310636"/>
    </source>
</evidence>
<name>A0A4V3WEU8_9BACL</name>
<dbReference type="GO" id="GO:0051015">
    <property type="term" value="F:actin filament binding"/>
    <property type="evidence" value="ECO:0007669"/>
    <property type="project" value="TreeGrafter"/>
</dbReference>
<dbReference type="Pfam" id="PF00596">
    <property type="entry name" value="Aldolase_II"/>
    <property type="match status" value="1"/>
</dbReference>
<sequence>MTQPVLARPQPPVFKTFEEERLYRKQRLVAACRLFAKFGFEEGVMGHISARDPEFTDHYWANPFAYSFGTIKVSDLVLYNFKGEIVEGKTPYIHRGNTILHIPILATRPDVISAVHTHSIYGRAWSTLNRKIDPISAEAAVFYGRHELYDSFTLGEGQNLADAVGHNRAIIMENHGIVTVGQSVDEAAYLFISLEKVCQVQLLAQAAGTPKIIAHEHAERISNGFTSHTGWLNFQPLYDGIVKEQPDLLE</sequence>
<keyword evidence="4" id="KW-1185">Reference proteome</keyword>
<dbReference type="GO" id="GO:0005856">
    <property type="term" value="C:cytoskeleton"/>
    <property type="evidence" value="ECO:0007669"/>
    <property type="project" value="TreeGrafter"/>
</dbReference>
<dbReference type="AlphaFoldDB" id="A0A4V3WEU8"/>
<feature type="domain" description="Class II aldolase/adducin N-terminal" evidence="2">
    <location>
        <begin position="26"/>
        <end position="202"/>
    </location>
</feature>
<evidence type="ECO:0000256" key="1">
    <source>
        <dbReference type="ARBA" id="ARBA00037961"/>
    </source>
</evidence>
<dbReference type="PANTHER" id="PTHR10672">
    <property type="entry name" value="ADDUCIN"/>
    <property type="match status" value="1"/>
</dbReference>
<proteinExistence type="inferred from homology"/>
<accession>A0A4V3WEU8</accession>
<dbReference type="NCBIfam" id="NF004855">
    <property type="entry name" value="PRK06208.1"/>
    <property type="match status" value="1"/>
</dbReference>
<comment type="caution">
    <text evidence="3">The sequence shown here is derived from an EMBL/GenBank/DDBJ whole genome shotgun (WGS) entry which is preliminary data.</text>
</comment>
<organism evidence="3 4">
    <name type="scientific">Cohnella fermenti</name>
    <dbReference type="NCBI Taxonomy" id="2565925"/>
    <lineage>
        <taxon>Bacteria</taxon>
        <taxon>Bacillati</taxon>
        <taxon>Bacillota</taxon>
        <taxon>Bacilli</taxon>
        <taxon>Bacillales</taxon>
        <taxon>Paenibacillaceae</taxon>
        <taxon>Cohnella</taxon>
    </lineage>
</organism>
<dbReference type="Gene3D" id="3.40.225.10">
    <property type="entry name" value="Class II aldolase/adducin N-terminal domain"/>
    <property type="match status" value="1"/>
</dbReference>
<dbReference type="InterPro" id="IPR036409">
    <property type="entry name" value="Aldolase_II/adducin_N_sf"/>
</dbReference>
<reference evidence="3 4" key="1">
    <citation type="submission" date="2019-04" db="EMBL/GenBank/DDBJ databases">
        <title>Cohnella sp. nov. isolated from preserved vegetables.</title>
        <authorList>
            <person name="Lin S.-Y."/>
            <person name="Hung M.-H."/>
            <person name="Young C.-C."/>
        </authorList>
    </citation>
    <scope>NUCLEOTIDE SEQUENCE [LARGE SCALE GENOMIC DNA]</scope>
    <source>
        <strain evidence="3 4">CC-MHH1044</strain>
    </source>
</reference>
<evidence type="ECO:0000313" key="3">
    <source>
        <dbReference type="EMBL" id="THF77269.1"/>
    </source>
</evidence>
<dbReference type="SMART" id="SM01007">
    <property type="entry name" value="Aldolase_II"/>
    <property type="match status" value="1"/>
</dbReference>
<dbReference type="PANTHER" id="PTHR10672:SF3">
    <property type="entry name" value="PROTEIN HU-LI TAI SHAO"/>
    <property type="match status" value="1"/>
</dbReference>
<dbReference type="EMBL" id="SSOB01000020">
    <property type="protein sequence ID" value="THF77269.1"/>
    <property type="molecule type" value="Genomic_DNA"/>
</dbReference>
<comment type="similarity">
    <text evidence="1">Belongs to the aldolase class II family.</text>
</comment>
<dbReference type="InterPro" id="IPR051017">
    <property type="entry name" value="Aldolase-II_Adducin_sf"/>
</dbReference>
<dbReference type="FunFam" id="3.40.225.10:FF:000009">
    <property type="entry name" value="Class II aldolase/adducin N-terminal"/>
    <property type="match status" value="1"/>
</dbReference>
<gene>
    <name evidence="3" type="ORF">E6C55_16490</name>
</gene>
<dbReference type="Proteomes" id="UP000310636">
    <property type="component" value="Unassembled WGS sequence"/>
</dbReference>
<dbReference type="InterPro" id="IPR001303">
    <property type="entry name" value="Aldolase_II/adducin_N"/>
</dbReference>